<dbReference type="RefSeq" id="WP_076462273.1">
    <property type="nucleotide sequence ID" value="NZ_FTMN01000003.1"/>
</dbReference>
<gene>
    <name evidence="1" type="ORF">SAMN05421647_10398</name>
</gene>
<reference evidence="1 2" key="1">
    <citation type="submission" date="2017-01" db="EMBL/GenBank/DDBJ databases">
        <authorList>
            <person name="Mah S.A."/>
            <person name="Swanson W.J."/>
            <person name="Moy G.W."/>
            <person name="Vacquier V.D."/>
        </authorList>
    </citation>
    <scope>NUCLEOTIDE SEQUENCE [LARGE SCALE GENOMIC DNA]</scope>
    <source>
        <strain evidence="1 2">DSM 7027</strain>
    </source>
</reference>
<name>A0A1N6R450_9GAMM</name>
<accession>A0A1N6R450</accession>
<dbReference type="AlphaFoldDB" id="A0A1N6R450"/>
<dbReference type="Proteomes" id="UP000186895">
    <property type="component" value="Unassembled WGS sequence"/>
</dbReference>
<protein>
    <submittedName>
        <fullName evidence="1">Uncharacterized protein</fullName>
    </submittedName>
</protein>
<keyword evidence="2" id="KW-1185">Reference proteome</keyword>
<evidence type="ECO:0000313" key="2">
    <source>
        <dbReference type="Proteomes" id="UP000186895"/>
    </source>
</evidence>
<dbReference type="EMBL" id="FTMN01000003">
    <property type="protein sequence ID" value="SIQ23567.1"/>
    <property type="molecule type" value="Genomic_DNA"/>
</dbReference>
<sequence>MKLERKDKAFVAWWIDHQFTTKSHFPDAGCKPGTNLKRPTKKHLKAYKAWRRLPLKASKMQAWMDEWLNEHDKQALMHSMKRQHKDHPPWS</sequence>
<organism evidence="1 2">
    <name type="scientific">Marinobacterium stanieri</name>
    <dbReference type="NCBI Taxonomy" id="49186"/>
    <lineage>
        <taxon>Bacteria</taxon>
        <taxon>Pseudomonadati</taxon>
        <taxon>Pseudomonadota</taxon>
        <taxon>Gammaproteobacteria</taxon>
        <taxon>Oceanospirillales</taxon>
        <taxon>Oceanospirillaceae</taxon>
        <taxon>Marinobacterium</taxon>
    </lineage>
</organism>
<proteinExistence type="predicted"/>
<evidence type="ECO:0000313" key="1">
    <source>
        <dbReference type="EMBL" id="SIQ23567.1"/>
    </source>
</evidence>